<reference evidence="1 2" key="1">
    <citation type="submission" date="2013-03" db="EMBL/GenBank/DDBJ databases">
        <authorList>
            <person name="Fiebig A."/>
            <person name="Goeker M."/>
            <person name="Klenk H.-P.P."/>
        </authorList>
    </citation>
    <scope>NUCLEOTIDE SEQUENCE [LARGE SCALE GENOMIC DNA]</scope>
    <source>
        <strain evidence="1 2">DSM 17492</strain>
    </source>
</reference>
<evidence type="ECO:0000313" key="2">
    <source>
        <dbReference type="Proteomes" id="UP000025047"/>
    </source>
</evidence>
<evidence type="ECO:0000313" key="1">
    <source>
        <dbReference type="EMBL" id="EYD71440.1"/>
    </source>
</evidence>
<proteinExistence type="predicted"/>
<accession>A0A017HAV1</accession>
<dbReference type="EMBL" id="APGJ01000007">
    <property type="protein sequence ID" value="EYD71440.1"/>
    <property type="molecule type" value="Genomic_DNA"/>
</dbReference>
<sequence>MRMAAVVHGASSCAPEAPTRRLNARIYPHGVYAVEIPI</sequence>
<organism evidence="1 2">
    <name type="scientific">Limimaricola hongkongensis DSM 17492</name>
    <dbReference type="NCBI Taxonomy" id="1122180"/>
    <lineage>
        <taxon>Bacteria</taxon>
        <taxon>Pseudomonadati</taxon>
        <taxon>Pseudomonadota</taxon>
        <taxon>Alphaproteobacteria</taxon>
        <taxon>Rhodobacterales</taxon>
        <taxon>Paracoccaceae</taxon>
        <taxon>Limimaricola</taxon>
    </lineage>
</organism>
<dbReference type="HOGENOM" id="CLU_3329697_0_0_5"/>
<dbReference type="Proteomes" id="UP000025047">
    <property type="component" value="Unassembled WGS sequence"/>
</dbReference>
<name>A0A017HAV1_9RHOB</name>
<dbReference type="STRING" id="1122180.Lokhon_03089"/>
<dbReference type="AlphaFoldDB" id="A0A017HAV1"/>
<comment type="caution">
    <text evidence="1">The sequence shown here is derived from an EMBL/GenBank/DDBJ whole genome shotgun (WGS) entry which is preliminary data.</text>
</comment>
<keyword evidence="2" id="KW-1185">Reference proteome</keyword>
<gene>
    <name evidence="1" type="ORF">Lokhon_03089</name>
</gene>
<protein>
    <submittedName>
        <fullName evidence="1">Uncharacterized protein</fullName>
    </submittedName>
</protein>